<organism evidence="12">
    <name type="scientific">Finegoldia magna</name>
    <name type="common">Peptostreptococcus magnus</name>
    <dbReference type="NCBI Taxonomy" id="1260"/>
    <lineage>
        <taxon>Bacteria</taxon>
        <taxon>Bacillati</taxon>
        <taxon>Bacillota</taxon>
        <taxon>Tissierellia</taxon>
        <taxon>Tissierellales</taxon>
        <taxon>Peptoniphilaceae</taxon>
        <taxon>Finegoldia</taxon>
    </lineage>
</organism>
<dbReference type="PANTHER" id="PTHR11465:SF61">
    <property type="entry name" value="CATALASE"/>
    <property type="match status" value="1"/>
</dbReference>
<dbReference type="SMART" id="SM01060">
    <property type="entry name" value="Catalase"/>
    <property type="match status" value="1"/>
</dbReference>
<dbReference type="RefSeq" id="WP_421823092.1">
    <property type="nucleotide sequence ID" value="NZ_CACRTP010000011.1"/>
</dbReference>
<dbReference type="EMBL" id="CACRTP010000011">
    <property type="protein sequence ID" value="VYT87382.1"/>
    <property type="molecule type" value="Genomic_DNA"/>
</dbReference>
<evidence type="ECO:0000256" key="9">
    <source>
        <dbReference type="PIRSR" id="PIRSR038928-2"/>
    </source>
</evidence>
<dbReference type="GO" id="GO:0046872">
    <property type="term" value="F:metal ion binding"/>
    <property type="evidence" value="ECO:0007669"/>
    <property type="project" value="UniProtKB-KW"/>
</dbReference>
<gene>
    <name evidence="12" type="primary">katA</name>
    <name evidence="12" type="ORF">FMLFYP121_00773</name>
</gene>
<keyword evidence="3 9" id="KW-0349">Heme</keyword>
<dbReference type="GO" id="GO:0004096">
    <property type="term" value="F:catalase activity"/>
    <property type="evidence" value="ECO:0007669"/>
    <property type="project" value="UniProtKB-EC"/>
</dbReference>
<dbReference type="PANTHER" id="PTHR11465">
    <property type="entry name" value="CATALASE"/>
    <property type="match status" value="1"/>
</dbReference>
<dbReference type="AlphaFoldDB" id="A0A6N3AGY3"/>
<evidence type="ECO:0000256" key="4">
    <source>
        <dbReference type="ARBA" id="ARBA00022723"/>
    </source>
</evidence>
<keyword evidence="2 12" id="KW-0575">Peroxidase</keyword>
<dbReference type="GO" id="GO:0042744">
    <property type="term" value="P:hydrogen peroxide catabolic process"/>
    <property type="evidence" value="ECO:0007669"/>
    <property type="project" value="UniProtKB-KW"/>
</dbReference>
<feature type="active site" evidence="8">
    <location>
        <position position="167"/>
    </location>
</feature>
<dbReference type="InterPro" id="IPR011614">
    <property type="entry name" value="Catalase_core"/>
</dbReference>
<dbReference type="InterPro" id="IPR018028">
    <property type="entry name" value="Catalase"/>
</dbReference>
<comment type="cofactor">
    <cofactor evidence="9">
        <name>heme</name>
        <dbReference type="ChEBI" id="CHEBI:30413"/>
    </cofactor>
</comment>
<keyword evidence="6 9" id="KW-0408">Iron</keyword>
<dbReference type="FunFam" id="2.40.180.10:FF:000001">
    <property type="entry name" value="Catalase"/>
    <property type="match status" value="1"/>
</dbReference>
<evidence type="ECO:0000256" key="3">
    <source>
        <dbReference type="ARBA" id="ARBA00022617"/>
    </source>
</evidence>
<dbReference type="GO" id="GO:0005737">
    <property type="term" value="C:cytoplasm"/>
    <property type="evidence" value="ECO:0007669"/>
    <property type="project" value="TreeGrafter"/>
</dbReference>
<evidence type="ECO:0000259" key="11">
    <source>
        <dbReference type="SMART" id="SM01060"/>
    </source>
</evidence>
<evidence type="ECO:0000256" key="7">
    <source>
        <dbReference type="ARBA" id="ARBA00023324"/>
    </source>
</evidence>
<feature type="compositionally biased region" description="Basic and acidic residues" evidence="10">
    <location>
        <begin position="531"/>
        <end position="578"/>
    </location>
</feature>
<dbReference type="GO" id="GO:0042542">
    <property type="term" value="P:response to hydrogen peroxide"/>
    <property type="evidence" value="ECO:0007669"/>
    <property type="project" value="TreeGrafter"/>
</dbReference>
<dbReference type="CDD" id="cd08156">
    <property type="entry name" value="catalase_clade_3"/>
    <property type="match status" value="1"/>
</dbReference>
<keyword evidence="5 12" id="KW-0560">Oxidoreductase</keyword>
<evidence type="ECO:0000256" key="1">
    <source>
        <dbReference type="ARBA" id="ARBA00005329"/>
    </source>
</evidence>
<protein>
    <submittedName>
        <fullName evidence="12">Catalase</fullName>
        <ecNumber evidence="12">1.11.1.6</ecNumber>
    </submittedName>
</protein>
<accession>A0A6N3AGY3</accession>
<dbReference type="Pfam" id="PF00199">
    <property type="entry name" value="Catalase"/>
    <property type="match status" value="1"/>
</dbReference>
<name>A0A6N3AGY3_FINMA</name>
<dbReference type="InterPro" id="IPR024711">
    <property type="entry name" value="Catalase_clade1/3"/>
</dbReference>
<evidence type="ECO:0000256" key="10">
    <source>
        <dbReference type="SAM" id="MobiDB-lite"/>
    </source>
</evidence>
<feature type="domain" description="Catalase core" evidence="11">
    <location>
        <begin position="47"/>
        <end position="433"/>
    </location>
</feature>
<dbReference type="InterPro" id="IPR010582">
    <property type="entry name" value="Catalase_immune_responsive"/>
</dbReference>
<evidence type="ECO:0000256" key="2">
    <source>
        <dbReference type="ARBA" id="ARBA00022559"/>
    </source>
</evidence>
<feature type="binding site" description="axial binding residue" evidence="9">
    <location>
        <position position="377"/>
    </location>
    <ligand>
        <name>heme</name>
        <dbReference type="ChEBI" id="CHEBI:30413"/>
    </ligand>
    <ligandPart>
        <name>Fe</name>
        <dbReference type="ChEBI" id="CHEBI:18248"/>
    </ligandPart>
</feature>
<feature type="active site" evidence="8">
    <location>
        <position position="94"/>
    </location>
</feature>
<keyword evidence="4 9" id="KW-0479">Metal-binding</keyword>
<evidence type="ECO:0000256" key="5">
    <source>
        <dbReference type="ARBA" id="ARBA00023002"/>
    </source>
</evidence>
<keyword evidence="7" id="KW-0376">Hydrogen peroxide</keyword>
<feature type="compositionally biased region" description="Polar residues" evidence="10">
    <location>
        <begin position="53"/>
        <end position="63"/>
    </location>
</feature>
<feature type="region of interest" description="Disordered" evidence="10">
    <location>
        <begin position="530"/>
        <end position="587"/>
    </location>
</feature>
<evidence type="ECO:0000313" key="12">
    <source>
        <dbReference type="EMBL" id="VYT87382.1"/>
    </source>
</evidence>
<dbReference type="InterPro" id="IPR040333">
    <property type="entry name" value="Catalase_3"/>
</dbReference>
<dbReference type="InterPro" id="IPR020835">
    <property type="entry name" value="Catalase_sf"/>
</dbReference>
<dbReference type="PROSITE" id="PS51402">
    <property type="entry name" value="CATALASE_3"/>
    <property type="match status" value="1"/>
</dbReference>
<dbReference type="GO" id="GO:0020037">
    <property type="term" value="F:heme binding"/>
    <property type="evidence" value="ECO:0007669"/>
    <property type="project" value="InterPro"/>
</dbReference>
<proteinExistence type="inferred from homology"/>
<dbReference type="PIRSF" id="PIRSF038928">
    <property type="entry name" value="Catalase_clade1-3"/>
    <property type="match status" value="1"/>
</dbReference>
<feature type="compositionally biased region" description="Basic and acidic residues" evidence="10">
    <location>
        <begin position="1"/>
        <end position="16"/>
    </location>
</feature>
<reference evidence="12" key="1">
    <citation type="submission" date="2019-11" db="EMBL/GenBank/DDBJ databases">
        <authorList>
            <person name="Feng L."/>
        </authorList>
    </citation>
    <scope>NUCLEOTIDE SEQUENCE</scope>
    <source>
        <strain evidence="12">FmagnaLFYP121</strain>
    </source>
</reference>
<comment type="similarity">
    <text evidence="1">Belongs to the catalase family.</text>
</comment>
<evidence type="ECO:0000256" key="6">
    <source>
        <dbReference type="ARBA" id="ARBA00023004"/>
    </source>
</evidence>
<dbReference type="Pfam" id="PF06628">
    <property type="entry name" value="Catalase-rel"/>
    <property type="match status" value="1"/>
</dbReference>
<feature type="region of interest" description="Disordered" evidence="10">
    <location>
        <begin position="1"/>
        <end position="65"/>
    </location>
</feature>
<dbReference type="SUPFAM" id="SSF56634">
    <property type="entry name" value="Heme-dependent catalase-like"/>
    <property type="match status" value="1"/>
</dbReference>
<sequence>MKDNKKDKDMKMDKDSVAYMQKGPSVKNGLGENLPSENDEVKDPHLRRASGQPVDNNYDSMTSGKRGHISMQDVWLFEKQTHFNREVIPERRMHAKGWGAWGEFTVTDDITKYTKAKIFSEVGKKTKMFARFSTVAGERGATDADRDIRGFALRFYTEDGNWDVVGNNTPVFFLRDPMNFIDLNHAVKRDPKTNRKSANTNWDFWTSLPEALHQVTITMSDRGIPSSFRFMHGFSSHAYSFINADDERVWVKFHFRSQQGIQNLTDQEADMVNAKDPDSNGTDLFEAIEKGDYPKWKMYVQIMTEKQADELEYNPFDLTKVWYKKDFPLIPVGEFELNKNPDNYYQDVEQAGFSPSNNVPGIGFSPDRMLQARLFFYNDAQNYRLGVNHHQIPVNSPLGVENPHDYHRDGRMRVDGNKGSEISITPNSYGAWKDHREFELPADKGGDSQRYDFREDDHDYFTQPGMLFRAMTPEQQLVLFENTARNMEDSTLQIKYRHINHCYQADPEYGKGVAEALGIDINDVDLTPLESKSREEWEKDQEKYKELQKPTKPADPKSAKDLPEEGRDTNVEDPKTLSDPENDPYLL</sequence>
<dbReference type="PRINTS" id="PR00067">
    <property type="entry name" value="CATALASE"/>
</dbReference>
<evidence type="ECO:0000256" key="8">
    <source>
        <dbReference type="PIRSR" id="PIRSR038928-1"/>
    </source>
</evidence>
<dbReference type="Gene3D" id="2.40.180.10">
    <property type="entry name" value="Catalase core domain"/>
    <property type="match status" value="1"/>
</dbReference>
<dbReference type="EC" id="1.11.1.6" evidence="12"/>